<evidence type="ECO:0000313" key="3">
    <source>
        <dbReference type="Proteomes" id="UP000287027"/>
    </source>
</evidence>
<dbReference type="KEGG" id="aoy:EOV40_010565"/>
<feature type="transmembrane region" description="Helical" evidence="1">
    <location>
        <begin position="74"/>
        <end position="92"/>
    </location>
</feature>
<dbReference type="RefSeq" id="WP_128105931.1">
    <property type="nucleotide sequence ID" value="NZ_CP042808.1"/>
</dbReference>
<accession>A0A5B9GRC9</accession>
<keyword evidence="1" id="KW-1133">Transmembrane helix</keyword>
<protein>
    <recommendedName>
        <fullName evidence="4">DUF4405 domain-containing protein</fullName>
    </recommendedName>
</protein>
<feature type="transmembrane region" description="Helical" evidence="1">
    <location>
        <begin position="44"/>
        <end position="62"/>
    </location>
</feature>
<evidence type="ECO:0000256" key="1">
    <source>
        <dbReference type="SAM" id="Phobius"/>
    </source>
</evidence>
<keyword evidence="3" id="KW-1185">Reference proteome</keyword>
<evidence type="ECO:0000313" key="2">
    <source>
        <dbReference type="EMBL" id="QEE86105.1"/>
    </source>
</evidence>
<dbReference type="Proteomes" id="UP000287027">
    <property type="component" value="Chromosome"/>
</dbReference>
<proteinExistence type="predicted"/>
<evidence type="ECO:0008006" key="4">
    <source>
        <dbReference type="Google" id="ProtNLM"/>
    </source>
</evidence>
<dbReference type="AlphaFoldDB" id="A0A5B9GRC9"/>
<name>A0A5B9GRC9_9PROT</name>
<keyword evidence="1" id="KW-0812">Transmembrane</keyword>
<organism evidence="2 3">
    <name type="scientific">Acetobacter oryzoeni</name>
    <dbReference type="NCBI Taxonomy" id="2500548"/>
    <lineage>
        <taxon>Bacteria</taxon>
        <taxon>Pseudomonadati</taxon>
        <taxon>Pseudomonadota</taxon>
        <taxon>Alphaproteobacteria</taxon>
        <taxon>Acetobacterales</taxon>
        <taxon>Acetobacteraceae</taxon>
        <taxon>Acetobacter</taxon>
    </lineage>
</organism>
<feature type="transmembrane region" description="Helical" evidence="1">
    <location>
        <begin position="12"/>
        <end position="32"/>
    </location>
</feature>
<keyword evidence="1" id="KW-0472">Membrane</keyword>
<reference evidence="2 3" key="1">
    <citation type="submission" date="2019-08" db="EMBL/GenBank/DDBJ databases">
        <title>Acetobacter oryzioeni sp. nov., isolated from Korean rice wine vinegar.</title>
        <authorList>
            <person name="Baek J.H."/>
            <person name="Kim K.H."/>
            <person name="Jeon C.O."/>
            <person name="Han D.M."/>
        </authorList>
    </citation>
    <scope>NUCLEOTIDE SEQUENCE [LARGE SCALE GENOMIC DNA]</scope>
    <source>
        <strain evidence="2 3">B6</strain>
    </source>
</reference>
<sequence>MVSMNIVIKKYSTPLITGLFIVSAVSGTALFFHWMPGMFHSMHTWLSMVLLLPFFMHMWRNWSQFLLYFRNKTMIFACMASLVAAGAFMLTTGHKGGNPAARVFPVLTHAPLIDLAPLLHVSPDELGARLTRDGYMVHSTSETLDEIASRSGKSASDVLLKILPQHSGNNHKHSDVKPS</sequence>
<gene>
    <name evidence="2" type="ORF">EOV40_010565</name>
</gene>
<dbReference type="EMBL" id="CP042808">
    <property type="protein sequence ID" value="QEE86105.1"/>
    <property type="molecule type" value="Genomic_DNA"/>
</dbReference>